<keyword evidence="4" id="KW-1185">Reference proteome</keyword>
<feature type="region of interest" description="Disordered" evidence="1">
    <location>
        <begin position="45"/>
        <end position="94"/>
    </location>
</feature>
<reference evidence="3 4" key="1">
    <citation type="submission" date="2021-06" db="EMBL/GenBank/DDBJ databases">
        <title>Caerostris extrusa draft genome.</title>
        <authorList>
            <person name="Kono N."/>
            <person name="Arakawa K."/>
        </authorList>
    </citation>
    <scope>NUCLEOTIDE SEQUENCE [LARGE SCALE GENOMIC DNA]</scope>
</reference>
<dbReference type="Proteomes" id="UP001054945">
    <property type="component" value="Unassembled WGS sequence"/>
</dbReference>
<protein>
    <submittedName>
        <fullName evidence="3">Uncharacterized protein</fullName>
    </submittedName>
</protein>
<proteinExistence type="predicted"/>
<accession>A0AAV4NY90</accession>
<feature type="chain" id="PRO_5044011219" evidence="2">
    <location>
        <begin position="20"/>
        <end position="179"/>
    </location>
</feature>
<organism evidence="3 4">
    <name type="scientific">Caerostris extrusa</name>
    <name type="common">Bark spider</name>
    <name type="synonym">Caerostris bankana</name>
    <dbReference type="NCBI Taxonomy" id="172846"/>
    <lineage>
        <taxon>Eukaryota</taxon>
        <taxon>Metazoa</taxon>
        <taxon>Ecdysozoa</taxon>
        <taxon>Arthropoda</taxon>
        <taxon>Chelicerata</taxon>
        <taxon>Arachnida</taxon>
        <taxon>Araneae</taxon>
        <taxon>Araneomorphae</taxon>
        <taxon>Entelegynae</taxon>
        <taxon>Araneoidea</taxon>
        <taxon>Araneidae</taxon>
        <taxon>Caerostris</taxon>
    </lineage>
</organism>
<sequence length="179" mass="19965">MIRLTFGALLLTFAALANASGDWESHHSHEWKAQPIKYIIKGKSLSSSPSPTTYQSPSPQDHQHPQGSTSPQALPHPQGHPEFPQTLCSPQSTKEIPVPKPYPVHVPVHIPNHTLCPSISMCPFQCPSQSMFPIEVIKEKSVVIKRSGVPVYLEEKHYDHGWEEKAMDGTRNKPIIRTP</sequence>
<feature type="signal peptide" evidence="2">
    <location>
        <begin position="1"/>
        <end position="19"/>
    </location>
</feature>
<evidence type="ECO:0000256" key="1">
    <source>
        <dbReference type="SAM" id="MobiDB-lite"/>
    </source>
</evidence>
<gene>
    <name evidence="3" type="ORF">CEXT_243751</name>
</gene>
<name>A0AAV4NY90_CAEEX</name>
<evidence type="ECO:0000313" key="3">
    <source>
        <dbReference type="EMBL" id="GIX89374.1"/>
    </source>
</evidence>
<evidence type="ECO:0000256" key="2">
    <source>
        <dbReference type="SAM" id="SignalP"/>
    </source>
</evidence>
<dbReference type="EMBL" id="BPLR01003855">
    <property type="protein sequence ID" value="GIX89374.1"/>
    <property type="molecule type" value="Genomic_DNA"/>
</dbReference>
<comment type="caution">
    <text evidence="3">The sequence shown here is derived from an EMBL/GenBank/DDBJ whole genome shotgun (WGS) entry which is preliminary data.</text>
</comment>
<feature type="compositionally biased region" description="Low complexity" evidence="1">
    <location>
        <begin position="45"/>
        <end position="60"/>
    </location>
</feature>
<evidence type="ECO:0000313" key="4">
    <source>
        <dbReference type="Proteomes" id="UP001054945"/>
    </source>
</evidence>
<dbReference type="AlphaFoldDB" id="A0AAV4NY90"/>
<keyword evidence="2" id="KW-0732">Signal</keyword>